<gene>
    <name evidence="1" type="ORF">Afil01_31700</name>
</gene>
<keyword evidence="2" id="KW-1185">Reference proteome</keyword>
<evidence type="ECO:0000313" key="1">
    <source>
        <dbReference type="EMBL" id="GLZ78363.1"/>
    </source>
</evidence>
<protein>
    <submittedName>
        <fullName evidence="1">Uncharacterized protein</fullName>
    </submittedName>
</protein>
<evidence type="ECO:0000313" key="2">
    <source>
        <dbReference type="Proteomes" id="UP001165079"/>
    </source>
</evidence>
<dbReference type="RefSeq" id="WP_285663520.1">
    <property type="nucleotide sequence ID" value="NZ_BSTX01000002.1"/>
</dbReference>
<dbReference type="Proteomes" id="UP001165079">
    <property type="component" value="Unassembled WGS sequence"/>
</dbReference>
<organism evidence="1 2">
    <name type="scientific">Actinorhabdospora filicis</name>
    <dbReference type="NCBI Taxonomy" id="1785913"/>
    <lineage>
        <taxon>Bacteria</taxon>
        <taxon>Bacillati</taxon>
        <taxon>Actinomycetota</taxon>
        <taxon>Actinomycetes</taxon>
        <taxon>Micromonosporales</taxon>
        <taxon>Micromonosporaceae</taxon>
        <taxon>Actinorhabdospora</taxon>
    </lineage>
</organism>
<name>A0A9W6SLC5_9ACTN</name>
<comment type="caution">
    <text evidence="1">The sequence shown here is derived from an EMBL/GenBank/DDBJ whole genome shotgun (WGS) entry which is preliminary data.</text>
</comment>
<sequence length="66" mass="7055">MTVDILAALRRADAESLWRTESDHGPFGGACVLCGTAHPCQLLRAVRLINDRDPDTGSTPPAVPEI</sequence>
<accession>A0A9W6SLC5</accession>
<dbReference type="EMBL" id="BSTX01000002">
    <property type="protein sequence ID" value="GLZ78363.1"/>
    <property type="molecule type" value="Genomic_DNA"/>
</dbReference>
<proteinExistence type="predicted"/>
<reference evidence="1" key="1">
    <citation type="submission" date="2023-03" db="EMBL/GenBank/DDBJ databases">
        <title>Actinorhabdospora filicis NBRC 111898.</title>
        <authorList>
            <person name="Ichikawa N."/>
            <person name="Sato H."/>
            <person name="Tonouchi N."/>
        </authorList>
    </citation>
    <scope>NUCLEOTIDE SEQUENCE</scope>
    <source>
        <strain evidence="1">NBRC 111898</strain>
    </source>
</reference>
<dbReference type="AlphaFoldDB" id="A0A9W6SLC5"/>